<gene>
    <name evidence="1" type="ORF">R4Y45_03215</name>
</gene>
<accession>A0ABU8SFS5</accession>
<name>A0ABU8SFS5_9LACO</name>
<keyword evidence="2" id="KW-1185">Reference proteome</keyword>
<evidence type="ECO:0000313" key="1">
    <source>
        <dbReference type="EMBL" id="MEJ6348237.1"/>
    </source>
</evidence>
<dbReference type="RefSeq" id="WP_339969224.1">
    <property type="nucleotide sequence ID" value="NZ_JAWMWG010000001.1"/>
</dbReference>
<reference evidence="1 2" key="1">
    <citation type="submission" date="2023-10" db="EMBL/GenBank/DDBJ databases">
        <title>Holzapfeliella saturejae sp. nov. isolated from Satureja montana flowers.</title>
        <authorList>
            <person name="Alcantara C."/>
            <person name="Zuniga M."/>
            <person name="Landete J.M."/>
            <person name="Monedero V."/>
        </authorList>
    </citation>
    <scope>NUCLEOTIDE SEQUENCE [LARGE SCALE GENOMIC DNA]</scope>
    <source>
        <strain evidence="1 2">He02</strain>
    </source>
</reference>
<sequence>MANHLVTICNQIKSELIKESPKITVTSICKLANVHRSTFYRYFSRGLKQAYLHIFTEEVRRIFNRKSHSLDMRFKNLVLLLQTEKLLFSQLQKRIAVDLQLETLNRLMIHFLTKHDYPVLKSNRIYELVSRSNATRLVQWMSLDFDESHEKVVYDLIFALRLLEKLA</sequence>
<evidence type="ECO:0000313" key="2">
    <source>
        <dbReference type="Proteomes" id="UP001377804"/>
    </source>
</evidence>
<evidence type="ECO:0008006" key="3">
    <source>
        <dbReference type="Google" id="ProtNLM"/>
    </source>
</evidence>
<dbReference type="InterPro" id="IPR009057">
    <property type="entry name" value="Homeodomain-like_sf"/>
</dbReference>
<protein>
    <recommendedName>
        <fullName evidence="3">TetR family transcriptional regulator</fullName>
    </recommendedName>
</protein>
<dbReference type="Proteomes" id="UP001377804">
    <property type="component" value="Unassembled WGS sequence"/>
</dbReference>
<proteinExistence type="predicted"/>
<dbReference type="SUPFAM" id="SSF46689">
    <property type="entry name" value="Homeodomain-like"/>
    <property type="match status" value="1"/>
</dbReference>
<dbReference type="EMBL" id="JAWMWG010000001">
    <property type="protein sequence ID" value="MEJ6348237.1"/>
    <property type="molecule type" value="Genomic_DNA"/>
</dbReference>
<dbReference type="Gene3D" id="1.10.357.10">
    <property type="entry name" value="Tetracycline Repressor, domain 2"/>
    <property type="match status" value="1"/>
</dbReference>
<comment type="caution">
    <text evidence="1">The sequence shown here is derived from an EMBL/GenBank/DDBJ whole genome shotgun (WGS) entry which is preliminary data.</text>
</comment>
<organism evidence="1 2">
    <name type="scientific">Holzapfeliella saturejae</name>
    <dbReference type="NCBI Taxonomy" id="3082953"/>
    <lineage>
        <taxon>Bacteria</taxon>
        <taxon>Bacillati</taxon>
        <taxon>Bacillota</taxon>
        <taxon>Bacilli</taxon>
        <taxon>Lactobacillales</taxon>
        <taxon>Lactobacillaceae</taxon>
        <taxon>Holzapfeliella</taxon>
    </lineage>
</organism>